<dbReference type="PANTHER" id="PTHR19328:SF13">
    <property type="entry name" value="HIPL1 PROTEIN"/>
    <property type="match status" value="1"/>
</dbReference>
<dbReference type="Pfam" id="PF07995">
    <property type="entry name" value="GSDH"/>
    <property type="match status" value="1"/>
</dbReference>
<dbReference type="InterPro" id="IPR012938">
    <property type="entry name" value="Glc/Sorbosone_DH"/>
</dbReference>
<dbReference type="InterPro" id="IPR011041">
    <property type="entry name" value="Quinoprot_gluc/sorb_DH_b-prop"/>
</dbReference>
<dbReference type="AlphaFoldDB" id="A0A7K3MCK7"/>
<comment type="caution">
    <text evidence="3">The sequence shown here is derived from an EMBL/GenBank/DDBJ whole genome shotgun (WGS) entry which is preliminary data.</text>
</comment>
<keyword evidence="4" id="KW-1185">Reference proteome</keyword>
<feature type="domain" description="Glucose/Sorbosone dehydrogenase" evidence="2">
    <location>
        <begin position="69"/>
        <end position="359"/>
    </location>
</feature>
<evidence type="ECO:0000256" key="1">
    <source>
        <dbReference type="SAM" id="MobiDB-lite"/>
    </source>
</evidence>
<reference evidence="3 4" key="1">
    <citation type="submission" date="2019-11" db="EMBL/GenBank/DDBJ databases">
        <authorList>
            <person name="Li X.-J."/>
            <person name="Feng X.-M."/>
        </authorList>
    </citation>
    <scope>NUCLEOTIDE SEQUENCE [LARGE SCALE GENOMIC DNA]</scope>
    <source>
        <strain evidence="3 4">XMNu-373</strain>
    </source>
</reference>
<dbReference type="Proteomes" id="UP000460435">
    <property type="component" value="Unassembled WGS sequence"/>
</dbReference>
<proteinExistence type="predicted"/>
<dbReference type="SUPFAM" id="SSF50952">
    <property type="entry name" value="Soluble quinoprotein glucose dehydrogenase"/>
    <property type="match status" value="1"/>
</dbReference>
<gene>
    <name evidence="3" type="ORF">F7O44_27980</name>
</gene>
<protein>
    <submittedName>
        <fullName evidence="3">PQQ-dependent sugar dehydrogenase</fullName>
    </submittedName>
</protein>
<evidence type="ECO:0000259" key="2">
    <source>
        <dbReference type="Pfam" id="PF07995"/>
    </source>
</evidence>
<dbReference type="PANTHER" id="PTHR19328">
    <property type="entry name" value="HEDGEHOG-INTERACTING PROTEIN"/>
    <property type="match status" value="1"/>
</dbReference>
<feature type="region of interest" description="Disordered" evidence="1">
    <location>
        <begin position="10"/>
        <end position="61"/>
    </location>
</feature>
<sequence>MAAVVLLVAACNGDGNDDGNEDPPSPEPTNDTAEPDETNGHTPVTPSPPATPVSGPVEPTDVDEIVTGLDAPWSIAFLSDGEALVSQRDDATIVHVTDTGEVTEVGEVPDVEGAEEGGLLGIAFDPESPDTLYVYATMGDENTVSRTTYNGDGFGEFETVFDGIPAHPYHNGGRIAFGPDGMLYVSTGDAGNEPSSQDPDSPAGAILRITPDGEIPDDNPIDDSPVYAYGLRNVQGLAFDDDERLWSSEFGPATVDELNLIEAGGNYGWPEVEGIAGDERFIDPEHEWPVEEASPSGLAYHADTLFMASLRGERLWQIPIPDGEAGEPQAFLDDYGRLRDVVGAPDGTLWVLTNNTDGRGDPREGDDRILRVTLG</sequence>
<dbReference type="InterPro" id="IPR011042">
    <property type="entry name" value="6-blade_b-propeller_TolB-like"/>
</dbReference>
<dbReference type="EMBL" id="WLZY01000015">
    <property type="protein sequence ID" value="NDL60920.1"/>
    <property type="molecule type" value="Genomic_DNA"/>
</dbReference>
<evidence type="ECO:0000313" key="4">
    <source>
        <dbReference type="Proteomes" id="UP000460435"/>
    </source>
</evidence>
<accession>A0A7K3MCK7</accession>
<dbReference type="Gene3D" id="2.120.10.30">
    <property type="entry name" value="TolB, C-terminal domain"/>
    <property type="match status" value="1"/>
</dbReference>
<evidence type="ECO:0000313" key="3">
    <source>
        <dbReference type="EMBL" id="NDL60920.1"/>
    </source>
</evidence>
<organism evidence="3 4">
    <name type="scientific">Phytoactinopolyspora mesophila</name>
    <dbReference type="NCBI Taxonomy" id="2650750"/>
    <lineage>
        <taxon>Bacteria</taxon>
        <taxon>Bacillati</taxon>
        <taxon>Actinomycetota</taxon>
        <taxon>Actinomycetes</taxon>
        <taxon>Jiangellales</taxon>
        <taxon>Jiangellaceae</taxon>
        <taxon>Phytoactinopolyspora</taxon>
    </lineage>
</organism>
<name>A0A7K3MCK7_9ACTN</name>